<comment type="caution">
    <text evidence="2">The sequence shown here is derived from an EMBL/GenBank/DDBJ whole genome shotgun (WGS) entry which is preliminary data.</text>
</comment>
<keyword evidence="1" id="KW-0812">Transmembrane</keyword>
<keyword evidence="1" id="KW-0472">Membrane</keyword>
<evidence type="ECO:0000313" key="3">
    <source>
        <dbReference type="Proteomes" id="UP000724657"/>
    </source>
</evidence>
<reference evidence="2" key="1">
    <citation type="journal article" date="2021" name="PeerJ">
        <title>Extensive microbial diversity within the chicken gut microbiome revealed by metagenomics and culture.</title>
        <authorList>
            <person name="Gilroy R."/>
            <person name="Ravi A."/>
            <person name="Getino M."/>
            <person name="Pursley I."/>
            <person name="Horton D.L."/>
            <person name="Alikhan N.F."/>
            <person name="Baker D."/>
            <person name="Gharbi K."/>
            <person name="Hall N."/>
            <person name="Watson M."/>
            <person name="Adriaenssens E.M."/>
            <person name="Foster-Nyarko E."/>
            <person name="Jarju S."/>
            <person name="Secka A."/>
            <person name="Antonio M."/>
            <person name="Oren A."/>
            <person name="Chaudhuri R.R."/>
            <person name="La Ragione R."/>
            <person name="Hildebrand F."/>
            <person name="Pallen M.J."/>
        </authorList>
    </citation>
    <scope>NUCLEOTIDE SEQUENCE</scope>
    <source>
        <strain evidence="2">A6-441</strain>
    </source>
</reference>
<reference evidence="2" key="2">
    <citation type="submission" date="2021-04" db="EMBL/GenBank/DDBJ databases">
        <authorList>
            <person name="Gilroy R."/>
        </authorList>
    </citation>
    <scope>NUCLEOTIDE SEQUENCE</scope>
    <source>
        <strain evidence="2">A6-441</strain>
    </source>
</reference>
<dbReference type="AlphaFoldDB" id="A0A9E2NXC7"/>
<organism evidence="2 3">
    <name type="scientific">Candidatus Fusobacterium pullicola</name>
    <dbReference type="NCBI Taxonomy" id="2838601"/>
    <lineage>
        <taxon>Bacteria</taxon>
        <taxon>Fusobacteriati</taxon>
        <taxon>Fusobacteriota</taxon>
        <taxon>Fusobacteriia</taxon>
        <taxon>Fusobacteriales</taxon>
        <taxon>Fusobacteriaceae</taxon>
        <taxon>Fusobacterium</taxon>
    </lineage>
</organism>
<accession>A0A9E2NXC7</accession>
<keyword evidence="1" id="KW-1133">Transmembrane helix</keyword>
<sequence>MKKIIIFLLISSLLLAKDINVGDLVRVHISGVEKDKIINEFKNSDLQLENLEKTDEGYILSIRGYKPGDSSITLGDKKLTLSIKSVLDEKDNEIYPHLTDNSDTLLYSQNFPYQIVVGAILGILSLIYLIKTFKFRKKEKILSPEEKFRKILTELSENDWEFQLSMAIREYIDKKYQTHFINGKYEVIGMINSEDIKFINNLDRNKFSKENQLLKEETLKKVIEIYEKIRGDQNV</sequence>
<evidence type="ECO:0000313" key="2">
    <source>
        <dbReference type="EMBL" id="MBU3842322.1"/>
    </source>
</evidence>
<protein>
    <submittedName>
        <fullName evidence="2">Uncharacterized protein</fullName>
    </submittedName>
</protein>
<dbReference type="EMBL" id="JAHLFN010000047">
    <property type="protein sequence ID" value="MBU3842322.1"/>
    <property type="molecule type" value="Genomic_DNA"/>
</dbReference>
<evidence type="ECO:0000256" key="1">
    <source>
        <dbReference type="SAM" id="Phobius"/>
    </source>
</evidence>
<feature type="transmembrane region" description="Helical" evidence="1">
    <location>
        <begin position="111"/>
        <end position="130"/>
    </location>
</feature>
<name>A0A9E2NXC7_9FUSO</name>
<dbReference type="Proteomes" id="UP000724657">
    <property type="component" value="Unassembled WGS sequence"/>
</dbReference>
<proteinExistence type="predicted"/>
<gene>
    <name evidence="2" type="ORF">IAA47_04980</name>
</gene>